<evidence type="ECO:0000256" key="5">
    <source>
        <dbReference type="RuleBase" id="RU003856"/>
    </source>
</evidence>
<sequence length="102" mass="10849">MKPQVVLVALAVAFGVLAALPLGHGIGERAEAATASAWPCCDTCSVCTRSFPPQCRCADSSPKGCHQACKNCVRSKDDDGSEVFHCTDMITNFCKRRCTPKA</sequence>
<gene>
    <name evidence="8" type="ORF">URODEC1_LOCUS44422</name>
</gene>
<keyword evidence="3 5" id="KW-0722">Serine protease inhibitor</keyword>
<evidence type="ECO:0000259" key="7">
    <source>
        <dbReference type="SMART" id="SM00269"/>
    </source>
</evidence>
<evidence type="ECO:0000256" key="4">
    <source>
        <dbReference type="ARBA" id="ARBA00023157"/>
    </source>
</evidence>
<evidence type="ECO:0000256" key="6">
    <source>
        <dbReference type="SAM" id="SignalP"/>
    </source>
</evidence>
<dbReference type="SUPFAM" id="SSF57247">
    <property type="entry name" value="Bowman-Birk inhibitor, BBI"/>
    <property type="match status" value="1"/>
</dbReference>
<evidence type="ECO:0000313" key="9">
    <source>
        <dbReference type="Proteomes" id="UP001497457"/>
    </source>
</evidence>
<dbReference type="Pfam" id="PF00228">
    <property type="entry name" value="Bowman-Birk_leg"/>
    <property type="match status" value="1"/>
</dbReference>
<feature type="domain" description="Bowman-Birk serine protease inhibitors family" evidence="7">
    <location>
        <begin position="40"/>
        <end position="98"/>
    </location>
</feature>
<proteinExistence type="inferred from homology"/>
<evidence type="ECO:0000313" key="8">
    <source>
        <dbReference type="EMBL" id="CAL4960456.1"/>
    </source>
</evidence>
<keyword evidence="2 5" id="KW-0646">Protease inhibitor</keyword>
<dbReference type="InterPro" id="IPR035995">
    <property type="entry name" value="Bowman-Birk_prot_inh"/>
</dbReference>
<dbReference type="Proteomes" id="UP001497457">
    <property type="component" value="Chromosome 19rd"/>
</dbReference>
<evidence type="ECO:0000256" key="3">
    <source>
        <dbReference type="ARBA" id="ARBA00022900"/>
    </source>
</evidence>
<evidence type="ECO:0000256" key="1">
    <source>
        <dbReference type="ARBA" id="ARBA00008506"/>
    </source>
</evidence>
<dbReference type="AlphaFoldDB" id="A0ABC8ZEP3"/>
<dbReference type="Gene3D" id="2.10.69.10">
    <property type="entry name" value="Cysteine Protease (Bromelain) Inhibitor, subunit H"/>
    <property type="match status" value="1"/>
</dbReference>
<feature type="chain" id="PRO_5044801669" description="Bowman-Birk serine protease inhibitors family domain-containing protein" evidence="6">
    <location>
        <begin position="20"/>
        <end position="102"/>
    </location>
</feature>
<keyword evidence="9" id="KW-1185">Reference proteome</keyword>
<dbReference type="PANTHER" id="PTHR33479:SF4">
    <property type="entry name" value="BOWMAN-BIRK TYPE TRYPSIN INHIBITOR"/>
    <property type="match status" value="1"/>
</dbReference>
<comment type="similarity">
    <text evidence="1 5">Belongs to the Bowman-Birk serine protease inhibitor family.</text>
</comment>
<reference evidence="8 9" key="2">
    <citation type="submission" date="2024-10" db="EMBL/GenBank/DDBJ databases">
        <authorList>
            <person name="Ryan C."/>
        </authorList>
    </citation>
    <scope>NUCLEOTIDE SEQUENCE [LARGE SCALE GENOMIC DNA]</scope>
</reference>
<organism evidence="8 9">
    <name type="scientific">Urochloa decumbens</name>
    <dbReference type="NCBI Taxonomy" id="240449"/>
    <lineage>
        <taxon>Eukaryota</taxon>
        <taxon>Viridiplantae</taxon>
        <taxon>Streptophyta</taxon>
        <taxon>Embryophyta</taxon>
        <taxon>Tracheophyta</taxon>
        <taxon>Spermatophyta</taxon>
        <taxon>Magnoliopsida</taxon>
        <taxon>Liliopsida</taxon>
        <taxon>Poales</taxon>
        <taxon>Poaceae</taxon>
        <taxon>PACMAD clade</taxon>
        <taxon>Panicoideae</taxon>
        <taxon>Panicodae</taxon>
        <taxon>Paniceae</taxon>
        <taxon>Melinidinae</taxon>
        <taxon>Urochloa</taxon>
    </lineage>
</organism>
<dbReference type="EMBL" id="OZ075129">
    <property type="protein sequence ID" value="CAL4960456.1"/>
    <property type="molecule type" value="Genomic_DNA"/>
</dbReference>
<dbReference type="InterPro" id="IPR000877">
    <property type="entry name" value="Prot_inh_BBI"/>
</dbReference>
<name>A0ABC8ZEP3_9POAL</name>
<dbReference type="GO" id="GO:0004867">
    <property type="term" value="F:serine-type endopeptidase inhibitor activity"/>
    <property type="evidence" value="ECO:0007669"/>
    <property type="project" value="UniProtKB-KW"/>
</dbReference>
<evidence type="ECO:0000256" key="2">
    <source>
        <dbReference type="ARBA" id="ARBA00022690"/>
    </source>
</evidence>
<reference evidence="9" key="1">
    <citation type="submission" date="2024-06" db="EMBL/GenBank/DDBJ databases">
        <authorList>
            <person name="Ryan C."/>
        </authorList>
    </citation>
    <scope>NUCLEOTIDE SEQUENCE [LARGE SCALE GENOMIC DNA]</scope>
</reference>
<dbReference type="CDD" id="cd00023">
    <property type="entry name" value="BBI"/>
    <property type="match status" value="1"/>
</dbReference>
<keyword evidence="6" id="KW-0732">Signal</keyword>
<dbReference type="SMART" id="SM00269">
    <property type="entry name" value="BowB"/>
    <property type="match status" value="1"/>
</dbReference>
<dbReference type="PANTHER" id="PTHR33479">
    <property type="entry name" value="BOWMAN-BIRK TYPE BRAN TRYPSIN INHIBITOR"/>
    <property type="match status" value="1"/>
</dbReference>
<protein>
    <recommendedName>
        <fullName evidence="7">Bowman-Birk serine protease inhibitors family domain-containing protein</fullName>
    </recommendedName>
</protein>
<keyword evidence="4" id="KW-1015">Disulfide bond</keyword>
<feature type="signal peptide" evidence="6">
    <location>
        <begin position="1"/>
        <end position="19"/>
    </location>
</feature>
<accession>A0ABC8ZEP3</accession>